<organism evidence="2 3">
    <name type="scientific">Alloacidobacterium dinghuense</name>
    <dbReference type="NCBI Taxonomy" id="2763107"/>
    <lineage>
        <taxon>Bacteria</taxon>
        <taxon>Pseudomonadati</taxon>
        <taxon>Acidobacteriota</taxon>
        <taxon>Terriglobia</taxon>
        <taxon>Terriglobales</taxon>
        <taxon>Acidobacteriaceae</taxon>
        <taxon>Alloacidobacterium</taxon>
    </lineage>
</organism>
<dbReference type="KEGG" id="adin:H7849_03260"/>
<sequence length="114" mass="13231">MGAQVFDRELKKGSAELLILSLIEHKARHGYEISKLIEERSGGVLKFNVASFYPLLYRLEERGLIAGRWVEKAGQRRRRYYRLTAQGKEVLKTQRATWLDFVNAIHRITEAENA</sequence>
<gene>
    <name evidence="2" type="ORF">H7849_03260</name>
</gene>
<dbReference type="NCBIfam" id="TIGR03433">
    <property type="entry name" value="padR_acidobact"/>
    <property type="match status" value="1"/>
</dbReference>
<dbReference type="InterPro" id="IPR036390">
    <property type="entry name" value="WH_DNA-bd_sf"/>
</dbReference>
<dbReference type="InterPro" id="IPR036388">
    <property type="entry name" value="WH-like_DNA-bd_sf"/>
</dbReference>
<keyword evidence="3" id="KW-1185">Reference proteome</keyword>
<dbReference type="InterPro" id="IPR052509">
    <property type="entry name" value="Metal_resp_DNA-bind_regulator"/>
</dbReference>
<evidence type="ECO:0000313" key="2">
    <source>
        <dbReference type="EMBL" id="QNI34770.1"/>
    </source>
</evidence>
<dbReference type="PANTHER" id="PTHR33169">
    <property type="entry name" value="PADR-FAMILY TRANSCRIPTIONAL REGULATOR"/>
    <property type="match status" value="1"/>
</dbReference>
<dbReference type="Gene3D" id="1.10.10.10">
    <property type="entry name" value="Winged helix-like DNA-binding domain superfamily/Winged helix DNA-binding domain"/>
    <property type="match status" value="1"/>
</dbReference>
<reference evidence="2 3" key="1">
    <citation type="submission" date="2020-08" db="EMBL/GenBank/DDBJ databases">
        <title>Edaphobacter telluris sp. nov. and Acidobacterium dinghuensis sp. nov., two acidobacteria isolated from forest soil.</title>
        <authorList>
            <person name="Fu J."/>
            <person name="Qiu L."/>
        </authorList>
    </citation>
    <scope>NUCLEOTIDE SEQUENCE [LARGE SCALE GENOMIC DNA]</scope>
    <source>
        <strain evidence="2">4Y35</strain>
    </source>
</reference>
<dbReference type="EMBL" id="CP060394">
    <property type="protein sequence ID" value="QNI34770.1"/>
    <property type="molecule type" value="Genomic_DNA"/>
</dbReference>
<dbReference type="InterPro" id="IPR017799">
    <property type="entry name" value="Tscrpt_reg_PadR_acidobac-type"/>
</dbReference>
<dbReference type="AlphaFoldDB" id="A0A7G8BQF0"/>
<feature type="domain" description="Transcription regulator PadR N-terminal" evidence="1">
    <location>
        <begin position="19"/>
        <end position="92"/>
    </location>
</feature>
<dbReference type="PANTHER" id="PTHR33169:SF14">
    <property type="entry name" value="TRANSCRIPTIONAL REGULATOR RV3488"/>
    <property type="match status" value="1"/>
</dbReference>
<name>A0A7G8BQF0_9BACT</name>
<proteinExistence type="predicted"/>
<dbReference type="Proteomes" id="UP000515312">
    <property type="component" value="Chromosome"/>
</dbReference>
<evidence type="ECO:0000259" key="1">
    <source>
        <dbReference type="Pfam" id="PF03551"/>
    </source>
</evidence>
<dbReference type="InterPro" id="IPR005149">
    <property type="entry name" value="Tscrpt_reg_PadR_N"/>
</dbReference>
<accession>A0A7G8BQF0</accession>
<dbReference type="Pfam" id="PF03551">
    <property type="entry name" value="PadR"/>
    <property type="match status" value="1"/>
</dbReference>
<evidence type="ECO:0000313" key="3">
    <source>
        <dbReference type="Proteomes" id="UP000515312"/>
    </source>
</evidence>
<dbReference type="SUPFAM" id="SSF46785">
    <property type="entry name" value="Winged helix' DNA-binding domain"/>
    <property type="match status" value="1"/>
</dbReference>
<protein>
    <submittedName>
        <fullName evidence="2">PadR family transcriptional regulator</fullName>
    </submittedName>
</protein>